<dbReference type="EMBL" id="KV441549">
    <property type="protein sequence ID" value="OAG10599.1"/>
    <property type="molecule type" value="Genomic_DNA"/>
</dbReference>
<gene>
    <name evidence="2" type="ORF">CC84DRAFT_1172982</name>
</gene>
<evidence type="ECO:0000256" key="1">
    <source>
        <dbReference type="SAM" id="SignalP"/>
    </source>
</evidence>
<evidence type="ECO:0000313" key="3">
    <source>
        <dbReference type="Proteomes" id="UP000077069"/>
    </source>
</evidence>
<dbReference type="AlphaFoldDB" id="A0A177CV25"/>
<name>A0A177CV25_9PLEO</name>
<organism evidence="2 3">
    <name type="scientific">Paraphaeosphaeria sporulosa</name>
    <dbReference type="NCBI Taxonomy" id="1460663"/>
    <lineage>
        <taxon>Eukaryota</taxon>
        <taxon>Fungi</taxon>
        <taxon>Dikarya</taxon>
        <taxon>Ascomycota</taxon>
        <taxon>Pezizomycotina</taxon>
        <taxon>Dothideomycetes</taxon>
        <taxon>Pleosporomycetidae</taxon>
        <taxon>Pleosporales</taxon>
        <taxon>Massarineae</taxon>
        <taxon>Didymosphaeriaceae</taxon>
        <taxon>Paraphaeosphaeria</taxon>
    </lineage>
</organism>
<keyword evidence="3" id="KW-1185">Reference proteome</keyword>
<dbReference type="Proteomes" id="UP000077069">
    <property type="component" value="Unassembled WGS sequence"/>
</dbReference>
<dbReference type="GeneID" id="28763493"/>
<feature type="chain" id="PRO_5008058692" description="AA1-like domain-containing protein" evidence="1">
    <location>
        <begin position="20"/>
        <end position="101"/>
    </location>
</feature>
<keyword evidence="1" id="KW-0732">Signal</keyword>
<dbReference type="OrthoDB" id="3795775at2759"/>
<evidence type="ECO:0008006" key="4">
    <source>
        <dbReference type="Google" id="ProtNLM"/>
    </source>
</evidence>
<protein>
    <recommendedName>
        <fullName evidence="4">AA1-like domain-containing protein</fullName>
    </recommendedName>
</protein>
<dbReference type="InParanoid" id="A0A177CV25"/>
<reference evidence="2 3" key="1">
    <citation type="submission" date="2016-05" db="EMBL/GenBank/DDBJ databases">
        <title>Comparative analysis of secretome profiles of manganese(II)-oxidizing ascomycete fungi.</title>
        <authorList>
            <consortium name="DOE Joint Genome Institute"/>
            <person name="Zeiner C.A."/>
            <person name="Purvine S.O."/>
            <person name="Zink E.M."/>
            <person name="Wu S."/>
            <person name="Pasa-Tolic L."/>
            <person name="Chaput D.L."/>
            <person name="Haridas S."/>
            <person name="Grigoriev I.V."/>
            <person name="Santelli C.M."/>
            <person name="Hansel C.M."/>
        </authorList>
    </citation>
    <scope>NUCLEOTIDE SEQUENCE [LARGE SCALE GENOMIC DNA]</scope>
    <source>
        <strain evidence="2 3">AP3s5-JAC2a</strain>
    </source>
</reference>
<evidence type="ECO:0000313" key="2">
    <source>
        <dbReference type="EMBL" id="OAG10599.1"/>
    </source>
</evidence>
<dbReference type="RefSeq" id="XP_018040964.1">
    <property type="nucleotide sequence ID" value="XM_018180007.1"/>
</dbReference>
<sequence length="101" mass="10743">MAPLAVFVCLVCLSFLADALPAIPKSSTTWLISNFSLTLSPAQNSTSLLFSFTDPSPASPTNLTCTSNTTATTQACGPNRDVLFKVSEDLGEVVLRRRMSS</sequence>
<proteinExistence type="predicted"/>
<feature type="signal peptide" evidence="1">
    <location>
        <begin position="1"/>
        <end position="19"/>
    </location>
</feature>
<accession>A0A177CV25</accession>